<comment type="caution">
    <text evidence="1">The sequence shown here is derived from an EMBL/GenBank/DDBJ whole genome shotgun (WGS) entry which is preliminary data.</text>
</comment>
<reference evidence="2" key="1">
    <citation type="journal article" date="2022" name="Mol. Ecol. Resour.">
        <title>The genomes of chicory, endive, great burdock and yacon provide insights into Asteraceae palaeo-polyploidization history and plant inulin production.</title>
        <authorList>
            <person name="Fan W."/>
            <person name="Wang S."/>
            <person name="Wang H."/>
            <person name="Wang A."/>
            <person name="Jiang F."/>
            <person name="Liu H."/>
            <person name="Zhao H."/>
            <person name="Xu D."/>
            <person name="Zhang Y."/>
        </authorList>
    </citation>
    <scope>NUCLEOTIDE SEQUENCE [LARGE SCALE GENOMIC DNA]</scope>
    <source>
        <strain evidence="2">cv. Yunnan</strain>
    </source>
</reference>
<reference evidence="1 2" key="2">
    <citation type="journal article" date="2022" name="Mol. Ecol. Resour.">
        <title>The genomes of chicory, endive, great burdock and yacon provide insights into Asteraceae paleo-polyploidization history and plant inulin production.</title>
        <authorList>
            <person name="Fan W."/>
            <person name="Wang S."/>
            <person name="Wang H."/>
            <person name="Wang A."/>
            <person name="Jiang F."/>
            <person name="Liu H."/>
            <person name="Zhao H."/>
            <person name="Xu D."/>
            <person name="Zhang Y."/>
        </authorList>
    </citation>
    <scope>NUCLEOTIDE SEQUENCE [LARGE SCALE GENOMIC DNA]</scope>
    <source>
        <strain evidence="2">cv. Yunnan</strain>
        <tissue evidence="1">Leaves</tissue>
    </source>
</reference>
<organism evidence="1 2">
    <name type="scientific">Smallanthus sonchifolius</name>
    <dbReference type="NCBI Taxonomy" id="185202"/>
    <lineage>
        <taxon>Eukaryota</taxon>
        <taxon>Viridiplantae</taxon>
        <taxon>Streptophyta</taxon>
        <taxon>Embryophyta</taxon>
        <taxon>Tracheophyta</taxon>
        <taxon>Spermatophyta</taxon>
        <taxon>Magnoliopsida</taxon>
        <taxon>eudicotyledons</taxon>
        <taxon>Gunneridae</taxon>
        <taxon>Pentapetalae</taxon>
        <taxon>asterids</taxon>
        <taxon>campanulids</taxon>
        <taxon>Asterales</taxon>
        <taxon>Asteraceae</taxon>
        <taxon>Asteroideae</taxon>
        <taxon>Heliantheae alliance</taxon>
        <taxon>Millerieae</taxon>
        <taxon>Smallanthus</taxon>
    </lineage>
</organism>
<accession>A0ACB9IRL6</accession>
<protein>
    <submittedName>
        <fullName evidence="1">Uncharacterized protein</fullName>
    </submittedName>
</protein>
<evidence type="ECO:0000313" key="2">
    <source>
        <dbReference type="Proteomes" id="UP001056120"/>
    </source>
</evidence>
<proteinExistence type="predicted"/>
<gene>
    <name evidence="1" type="ORF">L1987_20560</name>
</gene>
<evidence type="ECO:0000313" key="1">
    <source>
        <dbReference type="EMBL" id="KAI3810909.1"/>
    </source>
</evidence>
<name>A0ACB9IRL6_9ASTR</name>
<dbReference type="Proteomes" id="UP001056120">
    <property type="component" value="Linkage Group LG07"/>
</dbReference>
<sequence>MTENANIKILDAVKISDEKKDTCPSSSSTDQVNTPMSASDGTQANGDGSFNQGCICRKTAAELIPPMVKSCLCSSDYVKMIVHYRTLNKLIICEKVDALAILNQIKKCEVTLKVSLTQSKSRNPNPEVVCLKGQDEDGRDDCGAGLGHKQCNRESVLSSFLNLNTKNPESCNSDSIERFITYEIPIFTPTSTSQSDSQRNSVYLSTKDSEECEYYSDRSVETSIESYNESNGEAKPMTEAVEIKINGFPRRTIDNAWHVDSGCSRHMTGLKDLLTDFRINDGGYVAIVGDEKGGM</sequence>
<keyword evidence="2" id="KW-1185">Reference proteome</keyword>
<dbReference type="EMBL" id="CM042024">
    <property type="protein sequence ID" value="KAI3810909.1"/>
    <property type="molecule type" value="Genomic_DNA"/>
</dbReference>